<protein>
    <submittedName>
        <fullName evidence="1">Uncharacterized protein</fullName>
    </submittedName>
</protein>
<evidence type="ECO:0000313" key="2">
    <source>
        <dbReference type="Proteomes" id="UP000324222"/>
    </source>
</evidence>
<gene>
    <name evidence="1" type="ORF">E2C01_045735</name>
</gene>
<organism evidence="1 2">
    <name type="scientific">Portunus trituberculatus</name>
    <name type="common">Swimming crab</name>
    <name type="synonym">Neptunus trituberculatus</name>
    <dbReference type="NCBI Taxonomy" id="210409"/>
    <lineage>
        <taxon>Eukaryota</taxon>
        <taxon>Metazoa</taxon>
        <taxon>Ecdysozoa</taxon>
        <taxon>Arthropoda</taxon>
        <taxon>Crustacea</taxon>
        <taxon>Multicrustacea</taxon>
        <taxon>Malacostraca</taxon>
        <taxon>Eumalacostraca</taxon>
        <taxon>Eucarida</taxon>
        <taxon>Decapoda</taxon>
        <taxon>Pleocyemata</taxon>
        <taxon>Brachyura</taxon>
        <taxon>Eubrachyura</taxon>
        <taxon>Portunoidea</taxon>
        <taxon>Portunidae</taxon>
        <taxon>Portuninae</taxon>
        <taxon>Portunus</taxon>
    </lineage>
</organism>
<dbReference type="AlphaFoldDB" id="A0A5B7G3Y1"/>
<accession>A0A5B7G3Y1</accession>
<reference evidence="1 2" key="1">
    <citation type="submission" date="2019-05" db="EMBL/GenBank/DDBJ databases">
        <title>Another draft genome of Portunus trituberculatus and its Hox gene families provides insights of decapod evolution.</title>
        <authorList>
            <person name="Jeong J.-H."/>
            <person name="Song I."/>
            <person name="Kim S."/>
            <person name="Choi T."/>
            <person name="Kim D."/>
            <person name="Ryu S."/>
            <person name="Kim W."/>
        </authorList>
    </citation>
    <scope>NUCLEOTIDE SEQUENCE [LARGE SCALE GENOMIC DNA]</scope>
    <source>
        <tissue evidence="1">Muscle</tissue>
    </source>
</reference>
<comment type="caution">
    <text evidence="1">The sequence shown here is derived from an EMBL/GenBank/DDBJ whole genome shotgun (WGS) entry which is preliminary data.</text>
</comment>
<name>A0A5B7G3Y1_PORTR</name>
<dbReference type="EMBL" id="VSRR010010476">
    <property type="protein sequence ID" value="MPC51878.1"/>
    <property type="molecule type" value="Genomic_DNA"/>
</dbReference>
<keyword evidence="2" id="KW-1185">Reference proteome</keyword>
<dbReference type="Proteomes" id="UP000324222">
    <property type="component" value="Unassembled WGS sequence"/>
</dbReference>
<evidence type="ECO:0000313" key="1">
    <source>
        <dbReference type="EMBL" id="MPC51878.1"/>
    </source>
</evidence>
<sequence length="162" mass="18823">MKKATLKRIITTRRLFVGYFRERRDVIFVVTLFEREARCHYQSNRLRITPSASSPSRPCTAPYMSVVWRPRRAVSMIGRAALRSFTDGLDRDHFHPQSFLYVSLNFPIHLPIPSVQIRVRMERKERKKGDITDTAISSSISYVFHSASPPQCLEGLVAQVWR</sequence>
<proteinExistence type="predicted"/>